<accession>A0A4Y5P1G3</accession>
<keyword evidence="2" id="KW-1185">Reference proteome</keyword>
<protein>
    <submittedName>
        <fullName evidence="1">Protease</fullName>
    </submittedName>
</protein>
<keyword evidence="1" id="KW-0378">Hydrolase</keyword>
<dbReference type="GO" id="GO:0008233">
    <property type="term" value="F:peptidase activity"/>
    <property type="evidence" value="ECO:0007669"/>
    <property type="project" value="UniProtKB-KW"/>
</dbReference>
<sequence length="190" mass="21129">MTAIVALKHKGIIYLAGDRCGSNGYSKSLGSNPKIFKTGEFYLGYTSSFYMGQILEHIWTPPPRSEGLSDNVYFYKHVVPSLRNCLVDNHYGKYFDEEHKEPNLGSFIIIYKNKIFVHHSNGAVIEVEYAGVGCGGESVLSSVLCMLDLAKIVPGFTPDMNNVFNRAFARCAEFYCGVSPEFDLMEIAIG</sequence>
<name>A0A4Y5P1G3_9CAUD</name>
<evidence type="ECO:0000313" key="2">
    <source>
        <dbReference type="Proteomes" id="UP000308921"/>
    </source>
</evidence>
<reference evidence="1 2" key="1">
    <citation type="submission" date="2019-04" db="EMBL/GenBank/DDBJ databases">
        <title>Complete genome sequence of Pantoea bacteriophage vB_PagS_AAS21.</title>
        <authorList>
            <person name="Truncaite L."/>
            <person name="Simoliuniene M."/>
            <person name="Zajanckauskaite A."/>
            <person name="Meskys R."/>
            <person name="Simoliunas E."/>
        </authorList>
    </citation>
    <scope>NUCLEOTIDE SEQUENCE [LARGE SCALE GENOMIC DNA]</scope>
</reference>
<dbReference type="Proteomes" id="UP000308921">
    <property type="component" value="Segment"/>
</dbReference>
<dbReference type="GO" id="GO:0006508">
    <property type="term" value="P:proteolysis"/>
    <property type="evidence" value="ECO:0007669"/>
    <property type="project" value="UniProtKB-KW"/>
</dbReference>
<gene>
    <name evidence="1" type="ORF">AAS21_gp060</name>
</gene>
<dbReference type="SUPFAM" id="SSF56235">
    <property type="entry name" value="N-terminal nucleophile aminohydrolases (Ntn hydrolases)"/>
    <property type="match status" value="1"/>
</dbReference>
<dbReference type="EMBL" id="MK770119">
    <property type="protein sequence ID" value="QCW23798.1"/>
    <property type="molecule type" value="Genomic_DNA"/>
</dbReference>
<organism evidence="1 2">
    <name type="scientific">Pantoea phage vB_PagS_AAS21</name>
    <dbReference type="NCBI Taxonomy" id="2575261"/>
    <lineage>
        <taxon>Viruses</taxon>
        <taxon>Duplodnaviria</taxon>
        <taxon>Heunggongvirae</taxon>
        <taxon>Uroviricota</taxon>
        <taxon>Caudoviricetes</taxon>
        <taxon>Demerecviridae</taxon>
        <taxon>Keyvirus</taxon>
        <taxon>Keyvirus AAS21</taxon>
    </lineage>
</organism>
<evidence type="ECO:0000313" key="1">
    <source>
        <dbReference type="EMBL" id="QCW23798.1"/>
    </source>
</evidence>
<keyword evidence="1" id="KW-0645">Protease</keyword>
<proteinExistence type="predicted"/>
<dbReference type="InterPro" id="IPR029055">
    <property type="entry name" value="Ntn_hydrolases_N"/>
</dbReference>